<evidence type="ECO:0000313" key="5">
    <source>
        <dbReference type="Proteomes" id="UP000261758"/>
    </source>
</evidence>
<dbReference type="Proteomes" id="UP000261758">
    <property type="component" value="Plasmid unnamed"/>
</dbReference>
<proteinExistence type="predicted"/>
<dbReference type="GO" id="GO:0016279">
    <property type="term" value="F:protein-lysine N-methyltransferase activity"/>
    <property type="evidence" value="ECO:0007669"/>
    <property type="project" value="InterPro"/>
</dbReference>
<evidence type="ECO:0000256" key="3">
    <source>
        <dbReference type="ARBA" id="ARBA00022691"/>
    </source>
</evidence>
<name>A0AAD0SC31_RALSL</name>
<dbReference type="EMBL" id="CP022760">
    <property type="protein sequence ID" value="AXV84733.1"/>
    <property type="molecule type" value="Genomic_DNA"/>
</dbReference>
<reference evidence="4 5" key="1">
    <citation type="submission" date="2017-08" db="EMBL/GenBank/DDBJ databases">
        <title>Genome sequences of Ralstonia solanacearum Species Complex (RSSC) isolated from Potato bacterial wilts in Korea.</title>
        <authorList>
            <person name="Cho H."/>
            <person name="Song E.-S."/>
            <person name="Lee Y.K."/>
            <person name="Lee S."/>
            <person name="Lee S.-W."/>
            <person name="Jo A."/>
            <person name="Kim J.-G."/>
            <person name="Hwang I."/>
        </authorList>
    </citation>
    <scope>NUCLEOTIDE SEQUENCE [LARGE SCALE GENOMIC DNA]</scope>
    <source>
        <strain evidence="4 5">T98</strain>
        <plasmid evidence="4 5">unnamed</plasmid>
    </source>
</reference>
<dbReference type="PANTHER" id="PTHR13610">
    <property type="entry name" value="METHYLTRANSFERASE DOMAIN-CONTAINING PROTEIN"/>
    <property type="match status" value="1"/>
</dbReference>
<geneLocation type="plasmid" evidence="4 5">
    <name>unnamed</name>
</geneLocation>
<dbReference type="Gene3D" id="3.40.50.150">
    <property type="entry name" value="Vaccinia Virus protein VP39"/>
    <property type="match status" value="1"/>
</dbReference>
<keyword evidence="3" id="KW-0949">S-adenosyl-L-methionine</keyword>
<dbReference type="InterPro" id="IPR026170">
    <property type="entry name" value="FAM173A/B"/>
</dbReference>
<evidence type="ECO:0000256" key="2">
    <source>
        <dbReference type="ARBA" id="ARBA00022679"/>
    </source>
</evidence>
<dbReference type="GO" id="GO:0032259">
    <property type="term" value="P:methylation"/>
    <property type="evidence" value="ECO:0007669"/>
    <property type="project" value="UniProtKB-KW"/>
</dbReference>
<keyword evidence="1 4" id="KW-0489">Methyltransferase</keyword>
<evidence type="ECO:0000313" key="4">
    <source>
        <dbReference type="EMBL" id="AXV84733.1"/>
    </source>
</evidence>
<evidence type="ECO:0000256" key="1">
    <source>
        <dbReference type="ARBA" id="ARBA00022603"/>
    </source>
</evidence>
<protein>
    <submittedName>
        <fullName evidence="4">SAM-dependent methyltransferase</fullName>
    </submittedName>
</protein>
<dbReference type="AlphaFoldDB" id="A0AAD0SC31"/>
<keyword evidence="2" id="KW-0808">Transferase</keyword>
<keyword evidence="4" id="KW-0614">Plasmid</keyword>
<dbReference type="SUPFAM" id="SSF53335">
    <property type="entry name" value="S-adenosyl-L-methionine-dependent methyltransferases"/>
    <property type="match status" value="1"/>
</dbReference>
<gene>
    <name evidence="4" type="ORF">CJO77_20485</name>
</gene>
<accession>A0AAD0SC31</accession>
<dbReference type="PANTHER" id="PTHR13610:SF11">
    <property type="entry name" value="METHYLTRANSFERASE DOMAIN-CONTAINING PROTEIN"/>
    <property type="match status" value="1"/>
</dbReference>
<dbReference type="InterPro" id="IPR029063">
    <property type="entry name" value="SAM-dependent_MTases_sf"/>
</dbReference>
<organism evidence="4 5">
    <name type="scientific">Ralstonia solanacearum</name>
    <name type="common">Pseudomonas solanacearum</name>
    <dbReference type="NCBI Taxonomy" id="305"/>
    <lineage>
        <taxon>Bacteria</taxon>
        <taxon>Pseudomonadati</taxon>
        <taxon>Pseudomonadota</taxon>
        <taxon>Betaproteobacteria</taxon>
        <taxon>Burkholderiales</taxon>
        <taxon>Burkholderiaceae</taxon>
        <taxon>Ralstonia</taxon>
        <taxon>Ralstonia solanacearum species complex</taxon>
    </lineage>
</organism>
<sequence length="228" mass="25906">MAAPTHRLMNAWRRGGPALALGVVLDRLIDAVLERRLRIRSGGLVPIESLLAHWDGCHDYYPSSIRAFNRVLRDLEVTGDDVFVDYGSGMGRAIVLASRFPFREVIGVEASARLHGTAQANVGRAIPDTERARVHLVHCDARCFRLPDTASVLYFYNPFHGDILRTVFAGIEQSLRLRPRRLRIVFNNPAHFRLIELDYRWLRRAREYPFEYPIVVYEATSASTFSGA</sequence>
<dbReference type="RefSeq" id="WP_118870904.1">
    <property type="nucleotide sequence ID" value="NZ_CP022760.1"/>
</dbReference>